<dbReference type="SUPFAM" id="SSF53850">
    <property type="entry name" value="Periplasmic binding protein-like II"/>
    <property type="match status" value="1"/>
</dbReference>
<dbReference type="SUPFAM" id="SSF47384">
    <property type="entry name" value="Homodimeric domain of signal transducing histidine kinase"/>
    <property type="match status" value="1"/>
</dbReference>
<evidence type="ECO:0000256" key="2">
    <source>
        <dbReference type="ARBA" id="ARBA00012438"/>
    </source>
</evidence>
<dbReference type="CDD" id="cd00082">
    <property type="entry name" value="HisKA"/>
    <property type="match status" value="1"/>
</dbReference>
<evidence type="ECO:0000256" key="5">
    <source>
        <dbReference type="ARBA" id="ARBA00022777"/>
    </source>
</evidence>
<feature type="domain" description="Histidine kinase" evidence="6">
    <location>
        <begin position="503"/>
        <end position="717"/>
    </location>
</feature>
<dbReference type="SMART" id="SM00091">
    <property type="entry name" value="PAS"/>
    <property type="match status" value="1"/>
</dbReference>
<name>A4TW37_9PROT</name>
<dbReference type="CDD" id="cd00130">
    <property type="entry name" value="PAS"/>
    <property type="match status" value="1"/>
</dbReference>
<dbReference type="SUPFAM" id="SSF55874">
    <property type="entry name" value="ATPase domain of HSP90 chaperone/DNA topoisomerase II/histidine kinase"/>
    <property type="match status" value="1"/>
</dbReference>
<dbReference type="Pfam" id="PF13426">
    <property type="entry name" value="PAS_9"/>
    <property type="match status" value="1"/>
</dbReference>
<dbReference type="InterPro" id="IPR000014">
    <property type="entry name" value="PAS"/>
</dbReference>
<dbReference type="Gene3D" id="3.30.565.10">
    <property type="entry name" value="Histidine kinase-like ATPase, C-terminal domain"/>
    <property type="match status" value="1"/>
</dbReference>
<dbReference type="Gene3D" id="3.40.190.10">
    <property type="entry name" value="Periplasmic binding protein-like II"/>
    <property type="match status" value="1"/>
</dbReference>
<dbReference type="InterPro" id="IPR036097">
    <property type="entry name" value="HisK_dim/P_sf"/>
</dbReference>
<reference evidence="7" key="1">
    <citation type="journal article" date="2007" name="J. Bacteriol.">
        <title>Comparative genome analysis of four magnetotactic bacteria reveals a complex set of group-specific genes implicated in magnetosome biomineralization and function.</title>
        <authorList>
            <person name="Richter M."/>
            <person name="Kube M."/>
            <person name="Bazylinski D.A."/>
            <person name="Lombardot T."/>
            <person name="Gloeckner F.O."/>
            <person name="Reinhardt R."/>
            <person name="Schueler D."/>
        </authorList>
    </citation>
    <scope>NUCLEOTIDE SEQUENCE</scope>
    <source>
        <strain evidence="7">MSR-1</strain>
    </source>
</reference>
<dbReference type="SUPFAM" id="SSF55785">
    <property type="entry name" value="PYP-like sensor domain (PAS domain)"/>
    <property type="match status" value="1"/>
</dbReference>
<sequence length="717" mass="79188">MAPLFLRLTALAVLVLLVAGNVAKAQDGLALAVFAFRPKPVMVQLYQPLVDYLNQAVPEARLRLVVLNQEEMEQELGAQRLDLLFTNPSHFIVLRQRNRLTGALATLVAVEQGVAISSLGGVIITGTGRDDIVRLADLRGKTIAIPGTKFLGGYQTQAFELLQAGIRLPDDASLLNVDGHDGVVQTVAAGKADAGFIRTGILEAMIREGRVSPDSLKVVNPQNPPGFPFQLSTRQYPEWAFSALPHVNERVVRRITSALLALEPDHPAAKAASIHGFTIPADYLPVENLARALRLSPFEHAPDFTFSDIISRYRDVLVVLALAGGVITLLALKLVVNNRRLRQAHQRAEESDEVFRRLYEDAPTPVLIIRDGRFERCNRAALDLAGARADQLIGRSPKEISPPLQPDGRSSRDLAREFLDDVSHYSSARFDWVHVRPDGQEFVVEVSLTPITIGGHRLAYVGWTDITDRKRAEAELQAVNQRLAEQAGQLMRVNADLEQFASVASHDLRQPLRMVASYLGLIRRDIQTQASPELREYLGFALDGAKRMDRLIQDLLDYSRSGRHSDAEAPVDFHQAVQEALQHLQPVIDEQGGEVIVAETLPILSGHRGDVVRLFQNLIGNALKYRTPDRPPRVQVGCQRDGQCWRIWVTDNGRGIAEADRERVFKIFQRLVPSSECEGTGIGLAVCKKIVENMGGRIWIDSVPGQGSTFQVSLPAD</sequence>
<dbReference type="PANTHER" id="PTHR43304:SF1">
    <property type="entry name" value="PAC DOMAIN-CONTAINING PROTEIN"/>
    <property type="match status" value="1"/>
</dbReference>
<dbReference type="InterPro" id="IPR003594">
    <property type="entry name" value="HATPase_dom"/>
</dbReference>
<dbReference type="NCBIfam" id="TIGR00229">
    <property type="entry name" value="sensory_box"/>
    <property type="match status" value="1"/>
</dbReference>
<dbReference type="Pfam" id="PF12974">
    <property type="entry name" value="Phosphonate-bd"/>
    <property type="match status" value="1"/>
</dbReference>
<dbReference type="Gene3D" id="1.10.287.130">
    <property type="match status" value="1"/>
</dbReference>
<dbReference type="SMART" id="SM00387">
    <property type="entry name" value="HATPase_c"/>
    <property type="match status" value="1"/>
</dbReference>
<dbReference type="FunFam" id="3.30.565.10:FF:000006">
    <property type="entry name" value="Sensor histidine kinase WalK"/>
    <property type="match status" value="1"/>
</dbReference>
<comment type="catalytic activity">
    <reaction evidence="1">
        <text>ATP + protein L-histidine = ADP + protein N-phospho-L-histidine.</text>
        <dbReference type="EC" id="2.7.13.3"/>
    </reaction>
</comment>
<dbReference type="GO" id="GO:0000155">
    <property type="term" value="F:phosphorelay sensor kinase activity"/>
    <property type="evidence" value="ECO:0007669"/>
    <property type="project" value="InterPro"/>
</dbReference>
<dbReference type="InterPro" id="IPR005467">
    <property type="entry name" value="His_kinase_dom"/>
</dbReference>
<evidence type="ECO:0000259" key="6">
    <source>
        <dbReference type="PROSITE" id="PS50109"/>
    </source>
</evidence>
<dbReference type="SMART" id="SM00388">
    <property type="entry name" value="HisKA"/>
    <property type="match status" value="1"/>
</dbReference>
<dbReference type="PANTHER" id="PTHR43304">
    <property type="entry name" value="PHYTOCHROME-LIKE PROTEIN CPH1"/>
    <property type="match status" value="1"/>
</dbReference>
<keyword evidence="5 7" id="KW-0418">Kinase</keyword>
<dbReference type="Gene3D" id="3.30.450.20">
    <property type="entry name" value="PAS domain"/>
    <property type="match status" value="1"/>
</dbReference>
<keyword evidence="4" id="KW-0808">Transferase</keyword>
<evidence type="ECO:0000313" key="7">
    <source>
        <dbReference type="EMBL" id="CAM74844.1"/>
    </source>
</evidence>
<evidence type="ECO:0000256" key="3">
    <source>
        <dbReference type="ARBA" id="ARBA00022553"/>
    </source>
</evidence>
<accession>A4TW37</accession>
<organism evidence="7">
    <name type="scientific">Magnetospirillum gryphiswaldense</name>
    <dbReference type="NCBI Taxonomy" id="55518"/>
    <lineage>
        <taxon>Bacteria</taxon>
        <taxon>Pseudomonadati</taxon>
        <taxon>Pseudomonadota</taxon>
        <taxon>Alphaproteobacteria</taxon>
        <taxon>Rhodospirillales</taxon>
        <taxon>Rhodospirillaceae</taxon>
        <taxon>Magnetospirillum</taxon>
    </lineage>
</organism>
<dbReference type="Pfam" id="PF00512">
    <property type="entry name" value="HisKA"/>
    <property type="match status" value="1"/>
</dbReference>
<dbReference type="InterPro" id="IPR003661">
    <property type="entry name" value="HisK_dim/P_dom"/>
</dbReference>
<dbReference type="InterPro" id="IPR035965">
    <property type="entry name" value="PAS-like_dom_sf"/>
</dbReference>
<dbReference type="PROSITE" id="PS50109">
    <property type="entry name" value="HIS_KIN"/>
    <property type="match status" value="1"/>
</dbReference>
<dbReference type="EMBL" id="CU459003">
    <property type="protein sequence ID" value="CAM74844.1"/>
    <property type="molecule type" value="Genomic_DNA"/>
</dbReference>
<keyword evidence="3" id="KW-0597">Phosphoprotein</keyword>
<dbReference type="InterPro" id="IPR052162">
    <property type="entry name" value="Sensor_kinase/Photoreceptor"/>
</dbReference>
<protein>
    <recommendedName>
        <fullName evidence="2">histidine kinase</fullName>
        <ecNumber evidence="2">2.7.13.3</ecNumber>
    </recommendedName>
</protein>
<dbReference type="AlphaFoldDB" id="A4TW37"/>
<dbReference type="EC" id="2.7.13.3" evidence="2"/>
<evidence type="ECO:0000256" key="4">
    <source>
        <dbReference type="ARBA" id="ARBA00022679"/>
    </source>
</evidence>
<dbReference type="Pfam" id="PF02518">
    <property type="entry name" value="HATPase_c"/>
    <property type="match status" value="1"/>
</dbReference>
<proteinExistence type="predicted"/>
<evidence type="ECO:0000256" key="1">
    <source>
        <dbReference type="ARBA" id="ARBA00000085"/>
    </source>
</evidence>
<dbReference type="InterPro" id="IPR004358">
    <property type="entry name" value="Sig_transdc_His_kin-like_C"/>
</dbReference>
<dbReference type="PRINTS" id="PR00344">
    <property type="entry name" value="BCTRLSENSOR"/>
</dbReference>
<gene>
    <name evidence="7" type="ORF">MGR_3771</name>
</gene>
<dbReference type="InterPro" id="IPR036890">
    <property type="entry name" value="HATPase_C_sf"/>
</dbReference>